<comment type="caution">
    <text evidence="15">Lacks conserved residue(s) required for the propagation of feature annotation.</text>
</comment>
<comment type="function">
    <text evidence="15">Functions in the biosynthesis of branched-chain amino acids. Catalyzes the dehydration of (2R,3R)-2,3-dihydroxy-3-methylpentanoate (2,3-dihydroxy-3-methylvalerate) into 2-oxo-3-methylpentanoate (2-oxo-3-methylvalerate) and of (2R)-2,3-dihydroxy-3-methylbutanoate (2,3-dihydroxyisovalerate) into 2-oxo-3-methylbutanoate (2-oxoisovalerate), the penultimate precursor to L-isoleucine and L-valine, respectively.</text>
</comment>
<dbReference type="InterPro" id="IPR056740">
    <property type="entry name" value="ILV_EDD_C"/>
</dbReference>
<accession>A0ABU0BBI4</accession>
<keyword evidence="4 15" id="KW-0001">2Fe-2S</keyword>
<keyword evidence="7 15" id="KW-0408">Iron</keyword>
<dbReference type="InterPro" id="IPR020558">
    <property type="entry name" value="DiOHA_6PGluconate_deHydtase_CS"/>
</dbReference>
<comment type="catalytic activity">
    <reaction evidence="11">
        <text>(2R)-2,3-dihydroxy-3-methylbutanoate = 3-methyl-2-oxobutanoate + H2O</text>
        <dbReference type="Rhea" id="RHEA:24809"/>
        <dbReference type="ChEBI" id="CHEBI:11851"/>
        <dbReference type="ChEBI" id="CHEBI:15377"/>
        <dbReference type="ChEBI" id="CHEBI:49072"/>
        <dbReference type="EC" id="4.2.1.9"/>
    </reaction>
    <physiologicalReaction direction="left-to-right" evidence="11">
        <dbReference type="Rhea" id="RHEA:24810"/>
    </physiologicalReaction>
</comment>
<feature type="binding site" description="via carbamate group" evidence="15">
    <location>
        <position position="124"/>
    </location>
    <ligand>
        <name>Mg(2+)</name>
        <dbReference type="ChEBI" id="CHEBI:18420"/>
    </ligand>
</feature>
<feature type="modified residue" description="N6-carboxylysine" evidence="15">
    <location>
        <position position="124"/>
    </location>
</feature>
<evidence type="ECO:0000256" key="13">
    <source>
        <dbReference type="ARBA" id="ARBA00029437"/>
    </source>
</evidence>
<dbReference type="InterPro" id="IPR000581">
    <property type="entry name" value="ILV_EDD_N"/>
</dbReference>
<comment type="cofactor">
    <cofactor evidence="1 15">
        <name>Mg(2+)</name>
        <dbReference type="ChEBI" id="CHEBI:18420"/>
    </cofactor>
</comment>
<dbReference type="InterPro" id="IPR037237">
    <property type="entry name" value="IlvD/EDD_N"/>
</dbReference>
<dbReference type="Gene3D" id="3.50.30.80">
    <property type="entry name" value="IlvD/EDD C-terminal domain-like"/>
    <property type="match status" value="1"/>
</dbReference>
<evidence type="ECO:0000313" key="18">
    <source>
        <dbReference type="EMBL" id="MDQ0303200.1"/>
    </source>
</evidence>
<evidence type="ECO:0000256" key="1">
    <source>
        <dbReference type="ARBA" id="ARBA00001946"/>
    </source>
</evidence>
<feature type="domain" description="Dihydroxy-acid/6-phosphogluconate dehydratase N-terminal" evidence="16">
    <location>
        <begin position="34"/>
        <end position="359"/>
    </location>
</feature>
<dbReference type="SUPFAM" id="SSF143975">
    <property type="entry name" value="IlvD/EDD N-terminal domain-like"/>
    <property type="match status" value="1"/>
</dbReference>
<comment type="similarity">
    <text evidence="2 15">Belongs to the IlvD/Edd family.</text>
</comment>
<dbReference type="EC" id="4.2.1.9" evidence="14 15"/>
<comment type="caution">
    <text evidence="18">The sequence shown here is derived from an EMBL/GenBank/DDBJ whole genome shotgun (WGS) entry which is preliminary data.</text>
</comment>
<dbReference type="Pfam" id="PF24877">
    <property type="entry name" value="ILV_EDD_C"/>
    <property type="match status" value="1"/>
</dbReference>
<evidence type="ECO:0000259" key="17">
    <source>
        <dbReference type="Pfam" id="PF24877"/>
    </source>
</evidence>
<evidence type="ECO:0000256" key="6">
    <source>
        <dbReference type="ARBA" id="ARBA00022842"/>
    </source>
</evidence>
<organism evidence="18 19">
    <name type="scientific">Ancylobacter polymorphus</name>
    <dbReference type="NCBI Taxonomy" id="223390"/>
    <lineage>
        <taxon>Bacteria</taxon>
        <taxon>Pseudomonadati</taxon>
        <taxon>Pseudomonadota</taxon>
        <taxon>Alphaproteobacteria</taxon>
        <taxon>Hyphomicrobiales</taxon>
        <taxon>Xanthobacteraceae</taxon>
        <taxon>Ancylobacter</taxon>
    </lineage>
</organism>
<protein>
    <recommendedName>
        <fullName evidence="14 15">Dihydroxy-acid dehydratase</fullName>
        <shortName evidence="15">DAD</shortName>
        <ecNumber evidence="14 15">4.2.1.9</ecNumber>
    </recommendedName>
</protein>
<evidence type="ECO:0000256" key="15">
    <source>
        <dbReference type="HAMAP-Rule" id="MF_00012"/>
    </source>
</evidence>
<dbReference type="Proteomes" id="UP001224682">
    <property type="component" value="Unassembled WGS sequence"/>
</dbReference>
<feature type="active site" description="Proton acceptor" evidence="15">
    <location>
        <position position="517"/>
    </location>
</feature>
<keyword evidence="9 15" id="KW-0456">Lyase</keyword>
<proteinExistence type="inferred from homology"/>
<feature type="binding site" evidence="15">
    <location>
        <position position="491"/>
    </location>
    <ligand>
        <name>Mg(2+)</name>
        <dbReference type="ChEBI" id="CHEBI:18420"/>
    </ligand>
</feature>
<comment type="pathway">
    <text evidence="13 15">Amino-acid biosynthesis; L-isoleucine biosynthesis; L-isoleucine from 2-oxobutanoate: step 3/4.</text>
</comment>
<evidence type="ECO:0000256" key="9">
    <source>
        <dbReference type="ARBA" id="ARBA00023239"/>
    </source>
</evidence>
<evidence type="ECO:0000256" key="4">
    <source>
        <dbReference type="ARBA" id="ARBA00022714"/>
    </source>
</evidence>
<sequence>MPAYRSRTSTHGRNMAGARGLWRATGMKDGDFGKPIIAVVNSFTQFVPGHVHLKDLGQLVAREIEKAGGVAKEFNTIAVDDGIAMGHDGMLYSLPSREIIADSVEYMVNAHCADAMVCISNCDKITPGMLMAALRLNIPAVFVSGGPMEAGKVLLSTGEKKVDLIDAMVAAADDRVSDADVTVMERSACPTCGSCSGMFTANSMNCLTEALGLALPGNGSVLATHADRERLFVEAGHLIVDLARRYYEQEDASVLPRAVASFKAFENAMTLDISMGGSTNTVLHLLAAAHEGEVPFTMADIDRLSRRVPVLCKVAPAVANIHMEDVHRAGGIMAILGELDRAGLIHTDLPTVHAPTLGDALERWDVVRTKSEQVQTFYRAAPGGVPTQVAFSQSRRWDDLDLDREAGVIRDAAHAYSRDGGLAVLFGNLAEDGCIVKTAGVDESILKFTGTATVFESQDDAVSAILGNRVKPGQIVLIRYEGPRGGPGMQEMLYPTSYLKSKGLGKACALVTDGRFSGGSSGLSIGHVSPEAAEGGTVGLVREGDVIEIDIPNRRIHLAVDEAELAARREEQQAKGWVPAAPRKRNVTTALRAYAALATSAAKGAVRQVP</sequence>
<evidence type="ECO:0000313" key="19">
    <source>
        <dbReference type="Proteomes" id="UP001224682"/>
    </source>
</evidence>
<dbReference type="NCBIfam" id="TIGR00110">
    <property type="entry name" value="ilvD"/>
    <property type="match status" value="1"/>
</dbReference>
<evidence type="ECO:0000256" key="7">
    <source>
        <dbReference type="ARBA" id="ARBA00023004"/>
    </source>
</evidence>
<dbReference type="Pfam" id="PF00920">
    <property type="entry name" value="ILVD_EDD_N"/>
    <property type="match status" value="1"/>
</dbReference>
<comment type="pathway">
    <text evidence="12 15">Amino-acid biosynthesis; L-valine biosynthesis; L-valine from pyruvate: step 3/4.</text>
</comment>
<dbReference type="InterPro" id="IPR042096">
    <property type="entry name" value="Dihydro-acid_dehy_C"/>
</dbReference>
<keyword evidence="6 15" id="KW-0460">Magnesium</keyword>
<dbReference type="PROSITE" id="PS00886">
    <property type="entry name" value="ILVD_EDD_1"/>
    <property type="match status" value="1"/>
</dbReference>
<dbReference type="PANTHER" id="PTHR43661:SF3">
    <property type="entry name" value="D-XYLONATE DEHYDRATASE YAGF-RELATED"/>
    <property type="match status" value="1"/>
</dbReference>
<feature type="domain" description="Dihydroxy-acid/6-phosphogluconate dehydratase C-terminal" evidence="17">
    <location>
        <begin position="408"/>
        <end position="605"/>
    </location>
</feature>
<gene>
    <name evidence="15" type="primary">ilvD</name>
    <name evidence="18" type="ORF">J2S75_002230</name>
</gene>
<dbReference type="PROSITE" id="PS00887">
    <property type="entry name" value="ILVD_EDD_2"/>
    <property type="match status" value="1"/>
</dbReference>
<dbReference type="SUPFAM" id="SSF52016">
    <property type="entry name" value="LeuD/IlvD-like"/>
    <property type="match status" value="1"/>
</dbReference>
<dbReference type="GO" id="GO:0004160">
    <property type="term" value="F:dihydroxy-acid dehydratase activity"/>
    <property type="evidence" value="ECO:0007669"/>
    <property type="project" value="UniProtKB-EC"/>
</dbReference>
<name>A0ABU0BBI4_9HYPH</name>
<evidence type="ECO:0000256" key="3">
    <source>
        <dbReference type="ARBA" id="ARBA00022605"/>
    </source>
</evidence>
<keyword evidence="19" id="KW-1185">Reference proteome</keyword>
<keyword evidence="5 15" id="KW-0479">Metal-binding</keyword>
<comment type="catalytic activity">
    <reaction evidence="15">
        <text>(2R,3R)-2,3-dihydroxy-3-methylpentanoate = (S)-3-methyl-2-oxopentanoate + H2O</text>
        <dbReference type="Rhea" id="RHEA:27694"/>
        <dbReference type="ChEBI" id="CHEBI:15377"/>
        <dbReference type="ChEBI" id="CHEBI:35146"/>
        <dbReference type="ChEBI" id="CHEBI:49258"/>
        <dbReference type="EC" id="4.2.1.9"/>
    </reaction>
</comment>
<reference evidence="18 19" key="1">
    <citation type="submission" date="2023-07" db="EMBL/GenBank/DDBJ databases">
        <title>Genomic Encyclopedia of Type Strains, Phase IV (KMG-IV): sequencing the most valuable type-strain genomes for metagenomic binning, comparative biology and taxonomic classification.</title>
        <authorList>
            <person name="Goeker M."/>
        </authorList>
    </citation>
    <scope>NUCLEOTIDE SEQUENCE [LARGE SCALE GENOMIC DNA]</scope>
    <source>
        <strain evidence="18 19">DSM 2457</strain>
    </source>
</reference>
<evidence type="ECO:0000256" key="14">
    <source>
        <dbReference type="ARBA" id="ARBA00029490"/>
    </source>
</evidence>
<dbReference type="HAMAP" id="MF_00012">
    <property type="entry name" value="IlvD"/>
    <property type="match status" value="1"/>
</dbReference>
<feature type="binding site" evidence="15">
    <location>
        <position position="81"/>
    </location>
    <ligand>
        <name>Mg(2+)</name>
        <dbReference type="ChEBI" id="CHEBI:18420"/>
    </ligand>
</feature>
<evidence type="ECO:0000256" key="10">
    <source>
        <dbReference type="ARBA" id="ARBA00023304"/>
    </source>
</evidence>
<keyword evidence="10 15" id="KW-0100">Branched-chain amino acid biosynthesis</keyword>
<evidence type="ECO:0000259" key="16">
    <source>
        <dbReference type="Pfam" id="PF00920"/>
    </source>
</evidence>
<evidence type="ECO:0000256" key="8">
    <source>
        <dbReference type="ARBA" id="ARBA00023014"/>
    </source>
</evidence>
<dbReference type="RefSeq" id="WP_307019915.1">
    <property type="nucleotide sequence ID" value="NZ_JAUSUI010000004.1"/>
</dbReference>
<feature type="binding site" evidence="15">
    <location>
        <position position="123"/>
    </location>
    <ligand>
        <name>Mg(2+)</name>
        <dbReference type="ChEBI" id="CHEBI:18420"/>
    </ligand>
</feature>
<comment type="cofactor">
    <cofactor evidence="15">
        <name>[2Fe-2S] cluster</name>
        <dbReference type="ChEBI" id="CHEBI:190135"/>
    </cofactor>
    <text evidence="15">Binds 1 [2Fe-2S] cluster per subunit. This cluster acts as a Lewis acid cofactor.</text>
</comment>
<keyword evidence="8 15" id="KW-0411">Iron-sulfur</keyword>
<evidence type="ECO:0000256" key="11">
    <source>
        <dbReference type="ARBA" id="ARBA00029304"/>
    </source>
</evidence>
<dbReference type="PANTHER" id="PTHR43661">
    <property type="entry name" value="D-XYLONATE DEHYDRATASE"/>
    <property type="match status" value="1"/>
</dbReference>
<comment type="subunit">
    <text evidence="15">Homodimer.</text>
</comment>
<evidence type="ECO:0000256" key="5">
    <source>
        <dbReference type="ARBA" id="ARBA00022723"/>
    </source>
</evidence>
<evidence type="ECO:0000256" key="12">
    <source>
        <dbReference type="ARBA" id="ARBA00029436"/>
    </source>
</evidence>
<evidence type="ECO:0000256" key="2">
    <source>
        <dbReference type="ARBA" id="ARBA00006486"/>
    </source>
</evidence>
<dbReference type="NCBIfam" id="NF009103">
    <property type="entry name" value="PRK12448.1"/>
    <property type="match status" value="1"/>
</dbReference>
<dbReference type="EMBL" id="JAUSUI010000004">
    <property type="protein sequence ID" value="MDQ0303200.1"/>
    <property type="molecule type" value="Genomic_DNA"/>
</dbReference>
<keyword evidence="3 15" id="KW-0028">Amino-acid biosynthesis</keyword>
<dbReference type="InterPro" id="IPR004404">
    <property type="entry name" value="DihydroxyA_deHydtase"/>
</dbReference>